<name>A0A0J7MUP9_LASNI</name>
<evidence type="ECO:0000256" key="1">
    <source>
        <dbReference type="SAM" id="MobiDB-lite"/>
    </source>
</evidence>
<reference evidence="2 3" key="1">
    <citation type="submission" date="2015-04" db="EMBL/GenBank/DDBJ databases">
        <title>Lasius niger genome sequencing.</title>
        <authorList>
            <person name="Konorov E.A."/>
            <person name="Nikitin M.A."/>
            <person name="Kirill M.V."/>
            <person name="Chang P."/>
        </authorList>
    </citation>
    <scope>NUCLEOTIDE SEQUENCE [LARGE SCALE GENOMIC DNA]</scope>
    <source>
        <tissue evidence="2">Whole</tissue>
    </source>
</reference>
<dbReference type="Proteomes" id="UP000036403">
    <property type="component" value="Unassembled WGS sequence"/>
</dbReference>
<organism evidence="2 3">
    <name type="scientific">Lasius niger</name>
    <name type="common">Black garden ant</name>
    <dbReference type="NCBI Taxonomy" id="67767"/>
    <lineage>
        <taxon>Eukaryota</taxon>
        <taxon>Metazoa</taxon>
        <taxon>Ecdysozoa</taxon>
        <taxon>Arthropoda</taxon>
        <taxon>Hexapoda</taxon>
        <taxon>Insecta</taxon>
        <taxon>Pterygota</taxon>
        <taxon>Neoptera</taxon>
        <taxon>Endopterygota</taxon>
        <taxon>Hymenoptera</taxon>
        <taxon>Apocrita</taxon>
        <taxon>Aculeata</taxon>
        <taxon>Formicoidea</taxon>
        <taxon>Formicidae</taxon>
        <taxon>Formicinae</taxon>
        <taxon>Lasius</taxon>
        <taxon>Lasius</taxon>
    </lineage>
</organism>
<dbReference type="EMBL" id="LBMM01017108">
    <property type="protein sequence ID" value="KMQ84210.1"/>
    <property type="molecule type" value="Genomic_DNA"/>
</dbReference>
<comment type="caution">
    <text evidence="2">The sequence shown here is derived from an EMBL/GenBank/DDBJ whole genome shotgun (WGS) entry which is preliminary data.</text>
</comment>
<evidence type="ECO:0000313" key="2">
    <source>
        <dbReference type="EMBL" id="KMQ84210.1"/>
    </source>
</evidence>
<dbReference type="AlphaFoldDB" id="A0A0J7MUP9"/>
<feature type="region of interest" description="Disordered" evidence="1">
    <location>
        <begin position="126"/>
        <end position="148"/>
    </location>
</feature>
<protein>
    <submittedName>
        <fullName evidence="2">Thap domain-containing protein 5-like protein</fullName>
    </submittedName>
</protein>
<dbReference type="OrthoDB" id="7656790at2759"/>
<sequence>MWEKPRVDGKRKLKCDAVPTIFADLVYQMKKKVDGKVVTDVDTEEIVLVQTTTDSLTKEVHLLLFSNKRKCKFSPNTSEAVTKKSKLSEPVNGDIAKQTTYSTEVSVEDGQQQEWKCSAEVSENAILSENSSNGTKKESSLLNSQEQFQSLNPNTDILEKYQKLEKLYHKSEKLRIAMRKGHKKSTKP</sequence>
<dbReference type="PaxDb" id="67767-A0A0J7MUP9"/>
<proteinExistence type="predicted"/>
<gene>
    <name evidence="2" type="ORF">RF55_18198</name>
</gene>
<keyword evidence="3" id="KW-1185">Reference proteome</keyword>
<evidence type="ECO:0000313" key="3">
    <source>
        <dbReference type="Proteomes" id="UP000036403"/>
    </source>
</evidence>
<accession>A0A0J7MUP9</accession>